<dbReference type="Proteomes" id="UP000004099">
    <property type="component" value="Unassembled WGS sequence"/>
</dbReference>
<evidence type="ECO:0000256" key="7">
    <source>
        <dbReference type="PROSITE-ProRule" id="PRU01091"/>
    </source>
</evidence>
<dbReference type="PROSITE" id="PS51755">
    <property type="entry name" value="OMPR_PHOB"/>
    <property type="match status" value="1"/>
</dbReference>
<dbReference type="AlphaFoldDB" id="E7FQ57"/>
<feature type="modified residue" description="4-aspartylphosphate" evidence="6">
    <location>
        <position position="151"/>
    </location>
</feature>
<dbReference type="PROSITE" id="PS50110">
    <property type="entry name" value="RESPONSE_REGULATORY"/>
    <property type="match status" value="1"/>
</dbReference>
<dbReference type="InterPro" id="IPR001867">
    <property type="entry name" value="OmpR/PhoB-type_DNA-bd"/>
</dbReference>
<dbReference type="CDD" id="cd00383">
    <property type="entry name" value="trans_reg_C"/>
    <property type="match status" value="1"/>
</dbReference>
<name>E7FQ57_9LACO</name>
<dbReference type="Gene3D" id="1.10.10.10">
    <property type="entry name" value="Winged helix-like DNA-binding domain superfamily/Winged helix DNA-binding domain"/>
    <property type="match status" value="1"/>
</dbReference>
<feature type="domain" description="Response regulatory" evidence="9">
    <location>
        <begin position="102"/>
        <end position="215"/>
    </location>
</feature>
<evidence type="ECO:0000256" key="3">
    <source>
        <dbReference type="ARBA" id="ARBA00023015"/>
    </source>
</evidence>
<evidence type="ECO:0000256" key="1">
    <source>
        <dbReference type="ARBA" id="ARBA00022553"/>
    </source>
</evidence>
<dbReference type="Pfam" id="PF00072">
    <property type="entry name" value="Response_reg"/>
    <property type="match status" value="1"/>
</dbReference>
<dbReference type="HOGENOM" id="CLU_000445_30_3_9"/>
<organism evidence="11 12">
    <name type="scientific">Ligilactobacillus ruminis ATCC 25644</name>
    <dbReference type="NCBI Taxonomy" id="525362"/>
    <lineage>
        <taxon>Bacteria</taxon>
        <taxon>Bacillati</taxon>
        <taxon>Bacillota</taxon>
        <taxon>Bacilli</taxon>
        <taxon>Lactobacillales</taxon>
        <taxon>Lactobacillaceae</taxon>
        <taxon>Ligilactobacillus</taxon>
    </lineage>
</organism>
<dbReference type="GO" id="GO:0032993">
    <property type="term" value="C:protein-DNA complex"/>
    <property type="evidence" value="ECO:0007669"/>
    <property type="project" value="TreeGrafter"/>
</dbReference>
<dbReference type="Pfam" id="PF00486">
    <property type="entry name" value="Trans_reg_C"/>
    <property type="match status" value="1"/>
</dbReference>
<dbReference type="Gene3D" id="3.40.50.2300">
    <property type="match status" value="1"/>
</dbReference>
<evidence type="ECO:0000256" key="6">
    <source>
        <dbReference type="PROSITE-ProRule" id="PRU00169"/>
    </source>
</evidence>
<proteinExistence type="predicted"/>
<accession>E7FQ57</accession>
<keyword evidence="2" id="KW-0902">Two-component regulatory system</keyword>
<keyword evidence="1 6" id="KW-0597">Phosphoprotein</keyword>
<reference evidence="11 12" key="1">
    <citation type="submission" date="2011-01" db="EMBL/GenBank/DDBJ databases">
        <authorList>
            <person name="Muzny D."/>
            <person name="Qin X."/>
            <person name="Buhay C."/>
            <person name="Dugan-Rocha S."/>
            <person name="Ding Y."/>
            <person name="Chen G."/>
            <person name="Hawes A."/>
            <person name="Holder M."/>
            <person name="Jhangiani S."/>
            <person name="Johnson A."/>
            <person name="Khan Z."/>
            <person name="Li Z."/>
            <person name="Liu W."/>
            <person name="Liu X."/>
            <person name="Perez L."/>
            <person name="Shen H."/>
            <person name="Wang Q."/>
            <person name="Watt J."/>
            <person name="Xi L."/>
            <person name="Xin Y."/>
            <person name="Zhou J."/>
            <person name="Deng J."/>
            <person name="Jiang H."/>
            <person name="Liu Y."/>
            <person name="Qu J."/>
            <person name="Song X.-Z."/>
            <person name="Zhang L."/>
            <person name="Villasana D."/>
            <person name="Johnson A."/>
            <person name="Liu J."/>
            <person name="Liyanage D."/>
            <person name="Lorensuhewa L."/>
            <person name="Robinson T."/>
            <person name="Song A."/>
            <person name="Song B.-B."/>
            <person name="Dinh H."/>
            <person name="Thornton R."/>
            <person name="Coyle M."/>
            <person name="Francisco L."/>
            <person name="Jackson L."/>
            <person name="Javaid M."/>
            <person name="Korchina V."/>
            <person name="Kovar C."/>
            <person name="Mata R."/>
            <person name="Mathew T."/>
            <person name="Ngo R."/>
            <person name="Nguyen L."/>
            <person name="Nguyen N."/>
            <person name="Okwuonu G."/>
            <person name="Ongeri F."/>
            <person name="Pham C."/>
            <person name="Simmons D."/>
            <person name="Wilczek-Boney K."/>
            <person name="Hale W."/>
            <person name="Jakkamsetti A."/>
            <person name="Pham P."/>
            <person name="Ruth R."/>
            <person name="San Lucas F."/>
            <person name="Warren J."/>
            <person name="Zhang J."/>
            <person name="Zhao Z."/>
            <person name="Zhou C."/>
            <person name="Zhu D."/>
            <person name="Lee S."/>
            <person name="Bess C."/>
            <person name="Blankenburg K."/>
            <person name="Forbes L."/>
            <person name="Fu Q."/>
            <person name="Gubbala S."/>
            <person name="Hirani K."/>
            <person name="Jayaseelan J.C."/>
            <person name="Lara F."/>
            <person name="Munidasa M."/>
            <person name="Palculict T."/>
            <person name="Patil S."/>
            <person name="Pu L.-L."/>
            <person name="Saada N."/>
            <person name="Tang L."/>
            <person name="Weissenberger G."/>
            <person name="Zhu Y."/>
            <person name="Hemphill L."/>
            <person name="Shang Y."/>
            <person name="Youmans B."/>
            <person name="Ayvaz T."/>
            <person name="Ross M."/>
            <person name="Santibanez J."/>
            <person name="Aqrawi P."/>
            <person name="Gross S."/>
            <person name="Joshi V."/>
            <person name="Fowler G."/>
            <person name="Nazareth L."/>
            <person name="Reid J."/>
            <person name="Worley K."/>
            <person name="Petrosino J."/>
            <person name="Highlander S."/>
            <person name="Gibbs R."/>
        </authorList>
    </citation>
    <scope>NUCLEOTIDE SEQUENCE [LARGE SCALE GENOMIC DNA]</scope>
    <source>
        <strain evidence="11 12">ATCC 25644</strain>
    </source>
</reference>
<comment type="caution">
    <text evidence="11">The sequence shown here is derived from an EMBL/GenBank/DDBJ whole genome shotgun (WGS) entry which is preliminary data.</text>
</comment>
<keyword evidence="5" id="KW-0804">Transcription</keyword>
<keyword evidence="4 7" id="KW-0238">DNA-binding</keyword>
<gene>
    <name evidence="11" type="ORF">HMPREF0542_11034</name>
</gene>
<dbReference type="InterPro" id="IPR001789">
    <property type="entry name" value="Sig_transdc_resp-reg_receiver"/>
</dbReference>
<feature type="region of interest" description="Disordered" evidence="8">
    <location>
        <begin position="1"/>
        <end position="21"/>
    </location>
</feature>
<dbReference type="Gene3D" id="6.10.250.690">
    <property type="match status" value="1"/>
</dbReference>
<evidence type="ECO:0000256" key="2">
    <source>
        <dbReference type="ARBA" id="ARBA00023012"/>
    </source>
</evidence>
<dbReference type="GO" id="GO:0000976">
    <property type="term" value="F:transcription cis-regulatory region binding"/>
    <property type="evidence" value="ECO:0007669"/>
    <property type="project" value="TreeGrafter"/>
</dbReference>
<evidence type="ECO:0000256" key="8">
    <source>
        <dbReference type="SAM" id="MobiDB-lite"/>
    </source>
</evidence>
<dbReference type="SUPFAM" id="SSF52172">
    <property type="entry name" value="CheY-like"/>
    <property type="match status" value="1"/>
</dbReference>
<evidence type="ECO:0000259" key="10">
    <source>
        <dbReference type="PROSITE" id="PS51755"/>
    </source>
</evidence>
<protein>
    <submittedName>
        <fullName evidence="11">Response regulator receiver domain protein</fullName>
    </submittedName>
</protein>
<dbReference type="SMART" id="SM00448">
    <property type="entry name" value="REC"/>
    <property type="match status" value="1"/>
</dbReference>
<sequence>MSTEPTEIGARGDKSRQKPSKVSEFCLLIRPKSARAEAKVDKNRVKCLNLVYRPDEDSARRSENRPDSVVRTKTALPEIIKASVHVSIRGTLYPCGGKMMRKIFIIEDEQDIIQAVHDELKKWGYDVTGVSDWDNMIAEVKEADPVLILMDITLPMYDGFYWTQQIRSFSQVPIIFISAADFDQNAVRALMIGADDYLVKPFAMDLLTAKVQAVLRRVNAVQEKSLEKFGCELNLLTNDLDFQGESVRLTPTEGLIMKLLMLNANQTVSKKKLISALWQGNNFIDENALNVNLSRLRGKLSTLEGPLQITTVRGQGYRLEEKL</sequence>
<dbReference type="PANTHER" id="PTHR48111">
    <property type="entry name" value="REGULATOR OF RPOS"/>
    <property type="match status" value="1"/>
</dbReference>
<dbReference type="PANTHER" id="PTHR48111:SF43">
    <property type="entry name" value="STAGE 0 SPORULATION PROTEIN A HOMOLOG"/>
    <property type="match status" value="1"/>
</dbReference>
<dbReference type="GO" id="GO:0000156">
    <property type="term" value="F:phosphorelay response regulator activity"/>
    <property type="evidence" value="ECO:0007669"/>
    <property type="project" value="TreeGrafter"/>
</dbReference>
<dbReference type="InterPro" id="IPR036388">
    <property type="entry name" value="WH-like_DNA-bd_sf"/>
</dbReference>
<feature type="domain" description="OmpR/PhoB-type" evidence="10">
    <location>
        <begin position="223"/>
        <end position="321"/>
    </location>
</feature>
<dbReference type="EMBL" id="ACGS02000034">
    <property type="protein sequence ID" value="EFZ34846.1"/>
    <property type="molecule type" value="Genomic_DNA"/>
</dbReference>
<evidence type="ECO:0000259" key="9">
    <source>
        <dbReference type="PROSITE" id="PS50110"/>
    </source>
</evidence>
<feature type="DNA-binding region" description="OmpR/PhoB-type" evidence="7">
    <location>
        <begin position="223"/>
        <end position="321"/>
    </location>
</feature>
<dbReference type="InterPro" id="IPR039420">
    <property type="entry name" value="WalR-like"/>
</dbReference>
<evidence type="ECO:0000256" key="4">
    <source>
        <dbReference type="ARBA" id="ARBA00023125"/>
    </source>
</evidence>
<dbReference type="GO" id="GO:0006355">
    <property type="term" value="P:regulation of DNA-templated transcription"/>
    <property type="evidence" value="ECO:0007669"/>
    <property type="project" value="InterPro"/>
</dbReference>
<dbReference type="SMART" id="SM00862">
    <property type="entry name" value="Trans_reg_C"/>
    <property type="match status" value="1"/>
</dbReference>
<keyword evidence="3" id="KW-0805">Transcription regulation</keyword>
<evidence type="ECO:0000256" key="5">
    <source>
        <dbReference type="ARBA" id="ARBA00023163"/>
    </source>
</evidence>
<evidence type="ECO:0000313" key="11">
    <source>
        <dbReference type="EMBL" id="EFZ34846.1"/>
    </source>
</evidence>
<evidence type="ECO:0000313" key="12">
    <source>
        <dbReference type="Proteomes" id="UP000004099"/>
    </source>
</evidence>
<dbReference type="InterPro" id="IPR011006">
    <property type="entry name" value="CheY-like_superfamily"/>
</dbReference>
<dbReference type="GO" id="GO:0005829">
    <property type="term" value="C:cytosol"/>
    <property type="evidence" value="ECO:0007669"/>
    <property type="project" value="TreeGrafter"/>
</dbReference>